<feature type="domain" description="Fe-S hydro-lyase tartrate dehydratase beta-type catalytic" evidence="3">
    <location>
        <begin position="4"/>
        <end position="177"/>
    </location>
</feature>
<dbReference type="Proteomes" id="UP000183639">
    <property type="component" value="Unassembled WGS sequence"/>
</dbReference>
<evidence type="ECO:0000259" key="3">
    <source>
        <dbReference type="Pfam" id="PF05683"/>
    </source>
</evidence>
<dbReference type="PANTHER" id="PTHR43351:SF2">
    <property type="entry name" value="L(+)-TARTRATE DEHYDRATASE SUBUNIT BETA-RELATED"/>
    <property type="match status" value="1"/>
</dbReference>
<evidence type="ECO:0000313" key="5">
    <source>
        <dbReference type="Proteomes" id="UP000183639"/>
    </source>
</evidence>
<sequence length="188" mass="20029">MAEPIKIQTPFTEEMSRKLHVGDAVLISGTIIAARDAAHKAMTEALARGEELPVDWKNQMVYYLGPTPAKPGDPIGSCGPTTSGRMDAYTPTMLDQGIKGMIGKGSRSAAVVESMKKNGVTYFAAVGGAAALIAKSVKKYEVLAYPELGPEAVAALTVEDFPAIVVIDCEGNNLYETNQAKYRTLKGY</sequence>
<evidence type="ECO:0000313" key="4">
    <source>
        <dbReference type="EMBL" id="SFI16420.1"/>
    </source>
</evidence>
<dbReference type="AlphaFoldDB" id="A0A1I3FYX4"/>
<dbReference type="NCBIfam" id="NF005310">
    <property type="entry name" value="PRK06842.1"/>
    <property type="match status" value="1"/>
</dbReference>
<keyword evidence="2" id="KW-0456">Lyase</keyword>
<dbReference type="Gene3D" id="3.20.130.10">
    <property type="entry name" value="Fe-S hydro-lyase, tartrate dehydratase beta-type, catalytic domain"/>
    <property type="match status" value="1"/>
</dbReference>
<dbReference type="RefSeq" id="WP_075444619.1">
    <property type="nucleotide sequence ID" value="NZ_FOQK01000018.1"/>
</dbReference>
<name>A0A1I3FYX4_SELRU</name>
<evidence type="ECO:0000256" key="1">
    <source>
        <dbReference type="ARBA" id="ARBA00008876"/>
    </source>
</evidence>
<organism evidence="4 5">
    <name type="scientific">Selenomonas ruminantium</name>
    <dbReference type="NCBI Taxonomy" id="971"/>
    <lineage>
        <taxon>Bacteria</taxon>
        <taxon>Bacillati</taxon>
        <taxon>Bacillota</taxon>
        <taxon>Negativicutes</taxon>
        <taxon>Selenomonadales</taxon>
        <taxon>Selenomonadaceae</taxon>
        <taxon>Selenomonas</taxon>
    </lineage>
</organism>
<dbReference type="SUPFAM" id="SSF117457">
    <property type="entry name" value="FumA C-terminal domain-like"/>
    <property type="match status" value="1"/>
</dbReference>
<accession>A0A1I3FYX4</accession>
<dbReference type="PANTHER" id="PTHR43351">
    <property type="entry name" value="L(+)-TARTRATE DEHYDRATASE SUBUNIT BETA"/>
    <property type="match status" value="1"/>
</dbReference>
<comment type="similarity">
    <text evidence="1">Belongs to the class-I fumarase family.</text>
</comment>
<dbReference type="Pfam" id="PF05683">
    <property type="entry name" value="Fumerase_C"/>
    <property type="match status" value="1"/>
</dbReference>
<gene>
    <name evidence="4" type="ORF">SAMN04487861_11845</name>
</gene>
<dbReference type="InterPro" id="IPR036660">
    <property type="entry name" value="Fe-S_hydroAse_TtdB_cat_sf"/>
</dbReference>
<dbReference type="OrthoDB" id="9798978at2"/>
<reference evidence="4 5" key="1">
    <citation type="submission" date="2016-10" db="EMBL/GenBank/DDBJ databases">
        <authorList>
            <person name="de Groot N.N."/>
        </authorList>
    </citation>
    <scope>NUCLEOTIDE SEQUENCE [LARGE SCALE GENOMIC DNA]</scope>
    <source>
        <strain evidence="4 5">Z108</strain>
    </source>
</reference>
<evidence type="ECO:0000256" key="2">
    <source>
        <dbReference type="ARBA" id="ARBA00023239"/>
    </source>
</evidence>
<dbReference type="InterPro" id="IPR004647">
    <property type="entry name" value="Fe-S_hydro-lyase_TtdB-typ_cat"/>
</dbReference>
<dbReference type="EMBL" id="FOQK01000018">
    <property type="protein sequence ID" value="SFI16420.1"/>
    <property type="molecule type" value="Genomic_DNA"/>
</dbReference>
<dbReference type="GO" id="GO:0016836">
    <property type="term" value="F:hydro-lyase activity"/>
    <property type="evidence" value="ECO:0007669"/>
    <property type="project" value="InterPro"/>
</dbReference>
<dbReference type="NCBIfam" id="TIGR00723">
    <property type="entry name" value="ttdB_fumA_fumB"/>
    <property type="match status" value="1"/>
</dbReference>
<protein>
    <submittedName>
        <fullName evidence="4">Fumarate hydratase subunit beta</fullName>
    </submittedName>
</protein>
<proteinExistence type="inferred from homology"/>